<dbReference type="RefSeq" id="WP_378564632.1">
    <property type="nucleotide sequence ID" value="NZ_JBHSDL010000025.1"/>
</dbReference>
<comment type="caution">
    <text evidence="1">The sequence shown here is derived from an EMBL/GenBank/DDBJ whole genome shotgun (WGS) entry which is preliminary data.</text>
</comment>
<keyword evidence="2" id="KW-1185">Reference proteome</keyword>
<organism evidence="1 2">
    <name type="scientific">Nocardia halotolerans</name>
    <dbReference type="NCBI Taxonomy" id="1755878"/>
    <lineage>
        <taxon>Bacteria</taxon>
        <taxon>Bacillati</taxon>
        <taxon>Actinomycetota</taxon>
        <taxon>Actinomycetes</taxon>
        <taxon>Mycobacteriales</taxon>
        <taxon>Nocardiaceae</taxon>
        <taxon>Nocardia</taxon>
    </lineage>
</organism>
<name>A0ABV8VJJ8_9NOCA</name>
<reference evidence="2" key="1">
    <citation type="journal article" date="2019" name="Int. J. Syst. Evol. Microbiol.">
        <title>The Global Catalogue of Microorganisms (GCM) 10K type strain sequencing project: providing services to taxonomists for standard genome sequencing and annotation.</title>
        <authorList>
            <consortium name="The Broad Institute Genomics Platform"/>
            <consortium name="The Broad Institute Genome Sequencing Center for Infectious Disease"/>
            <person name="Wu L."/>
            <person name="Ma J."/>
        </authorList>
    </citation>
    <scope>NUCLEOTIDE SEQUENCE [LARGE SCALE GENOMIC DNA]</scope>
    <source>
        <strain evidence="2">IBRC-M 10490</strain>
    </source>
</reference>
<dbReference type="EMBL" id="JBHSDL010000025">
    <property type="protein sequence ID" value="MFC4376245.1"/>
    <property type="molecule type" value="Genomic_DNA"/>
</dbReference>
<protein>
    <submittedName>
        <fullName evidence="1">Uncharacterized protein</fullName>
    </submittedName>
</protein>
<evidence type="ECO:0000313" key="2">
    <source>
        <dbReference type="Proteomes" id="UP001595844"/>
    </source>
</evidence>
<sequence length="70" mass="7564">MKNNPGYMSVRDVLDYFGKCPRCGYPAVASETLRRLPDGGLEREVTASCGLPCGWRGPADFPASLLDDVA</sequence>
<evidence type="ECO:0000313" key="1">
    <source>
        <dbReference type="EMBL" id="MFC4376245.1"/>
    </source>
</evidence>
<gene>
    <name evidence="1" type="ORF">ACFO5K_19285</name>
</gene>
<dbReference type="Proteomes" id="UP001595844">
    <property type="component" value="Unassembled WGS sequence"/>
</dbReference>
<proteinExistence type="predicted"/>
<accession>A0ABV8VJJ8</accession>